<dbReference type="Gene3D" id="3.30.428.10">
    <property type="entry name" value="HIT-like"/>
    <property type="match status" value="1"/>
</dbReference>
<organism evidence="5 6">
    <name type="scientific">Lautropia mirabilis ATCC 51599</name>
    <dbReference type="NCBI Taxonomy" id="887898"/>
    <lineage>
        <taxon>Bacteria</taxon>
        <taxon>Pseudomonadati</taxon>
        <taxon>Pseudomonadota</taxon>
        <taxon>Betaproteobacteria</taxon>
        <taxon>Burkholderiales</taxon>
        <taxon>Burkholderiaceae</taxon>
        <taxon>Lautropia</taxon>
    </lineage>
</organism>
<evidence type="ECO:0000313" key="6">
    <source>
        <dbReference type="Proteomes" id="UP000011021"/>
    </source>
</evidence>
<comment type="caution">
    <text evidence="5">The sequence shown here is derived from an EMBL/GenBank/DDBJ whole genome shotgun (WGS) entry which is preliminary data.</text>
</comment>
<dbReference type="SUPFAM" id="SSF54197">
    <property type="entry name" value="HIT-like"/>
    <property type="match status" value="1"/>
</dbReference>
<evidence type="ECO:0000259" key="4">
    <source>
        <dbReference type="PROSITE" id="PS51084"/>
    </source>
</evidence>
<evidence type="ECO:0000256" key="1">
    <source>
        <dbReference type="PIRSR" id="PIRSR601310-1"/>
    </source>
</evidence>
<dbReference type="GO" id="GO:0003824">
    <property type="term" value="F:catalytic activity"/>
    <property type="evidence" value="ECO:0007669"/>
    <property type="project" value="InterPro"/>
</dbReference>
<protein>
    <submittedName>
        <fullName evidence="5">Histidine triad domain protein</fullName>
    </submittedName>
</protein>
<dbReference type="InterPro" id="IPR036265">
    <property type="entry name" value="HIT-like_sf"/>
</dbReference>
<dbReference type="STRING" id="887898.HMPREF0551_2537"/>
<evidence type="ECO:0000256" key="3">
    <source>
        <dbReference type="PROSITE-ProRule" id="PRU00464"/>
    </source>
</evidence>
<evidence type="ECO:0000256" key="2">
    <source>
        <dbReference type="PIRSR" id="PIRSR601310-3"/>
    </source>
</evidence>
<dbReference type="HOGENOM" id="CLU_056776_8_1_4"/>
<evidence type="ECO:0000313" key="5">
    <source>
        <dbReference type="EMBL" id="EFV93641.1"/>
    </source>
</evidence>
<dbReference type="PROSITE" id="PS00892">
    <property type="entry name" value="HIT_1"/>
    <property type="match status" value="1"/>
</dbReference>
<keyword evidence="6" id="KW-1185">Reference proteome</keyword>
<dbReference type="eggNOG" id="COG0537">
    <property type="taxonomic scope" value="Bacteria"/>
</dbReference>
<dbReference type="InterPro" id="IPR011146">
    <property type="entry name" value="HIT-like"/>
</dbReference>
<dbReference type="PANTHER" id="PTHR23089">
    <property type="entry name" value="HISTIDINE TRIAD HIT PROTEIN"/>
    <property type="match status" value="1"/>
</dbReference>
<dbReference type="Proteomes" id="UP000011021">
    <property type="component" value="Unassembled WGS sequence"/>
</dbReference>
<gene>
    <name evidence="5" type="ORF">HMPREF0551_2537</name>
</gene>
<name>E7S0Y5_9BURK</name>
<proteinExistence type="predicted"/>
<feature type="domain" description="HIT" evidence="4">
    <location>
        <begin position="21"/>
        <end position="121"/>
    </location>
</feature>
<dbReference type="InterPro" id="IPR019808">
    <property type="entry name" value="Histidine_triad_CS"/>
</dbReference>
<dbReference type="AlphaFoldDB" id="E7S0Y5"/>
<dbReference type="PRINTS" id="PR00332">
    <property type="entry name" value="HISTRIAD"/>
</dbReference>
<dbReference type="PROSITE" id="PS51084">
    <property type="entry name" value="HIT_2"/>
    <property type="match status" value="1"/>
</dbReference>
<feature type="active site" description="Tele-AMP-histidine intermediate" evidence="1">
    <location>
        <position position="114"/>
    </location>
</feature>
<dbReference type="CDD" id="cd01276">
    <property type="entry name" value="PKCI_related"/>
    <property type="match status" value="1"/>
</dbReference>
<dbReference type="InterPro" id="IPR001310">
    <property type="entry name" value="Histidine_triad_HIT"/>
</dbReference>
<sequence>MESLMNDQATAPAKADHADCIFCKIADGQIPARKIHEDDKAVVFHDINPSAPVHFLIIPKQHVVNLYDGAENPELLGHLMSLCGPLAREQGLQDGFKVQINNGRKGGQEVYHLHIHVLGSK</sequence>
<dbReference type="EMBL" id="AEQP01000024">
    <property type="protein sequence ID" value="EFV93641.1"/>
    <property type="molecule type" value="Genomic_DNA"/>
</dbReference>
<reference evidence="5 6" key="1">
    <citation type="submission" date="2010-12" db="EMBL/GenBank/DDBJ databases">
        <authorList>
            <person name="Muzny D."/>
            <person name="Qin X."/>
            <person name="Deng J."/>
            <person name="Jiang H."/>
            <person name="Liu Y."/>
            <person name="Qu J."/>
            <person name="Song X.-Z."/>
            <person name="Zhang L."/>
            <person name="Thornton R."/>
            <person name="Coyle M."/>
            <person name="Francisco L."/>
            <person name="Jackson L."/>
            <person name="Javaid M."/>
            <person name="Korchina V."/>
            <person name="Kovar C."/>
            <person name="Mata R."/>
            <person name="Mathew T."/>
            <person name="Ngo R."/>
            <person name="Nguyen L."/>
            <person name="Nguyen N."/>
            <person name="Okwuonu G."/>
            <person name="Ongeri F."/>
            <person name="Pham C."/>
            <person name="Simmons D."/>
            <person name="Wilczek-Boney K."/>
            <person name="Hale W."/>
            <person name="Jakkamsetti A."/>
            <person name="Pham P."/>
            <person name="Ruth R."/>
            <person name="San Lucas F."/>
            <person name="Warren J."/>
            <person name="Zhang J."/>
            <person name="Zhao Z."/>
            <person name="Zhou C."/>
            <person name="Zhu D."/>
            <person name="Lee S."/>
            <person name="Bess C."/>
            <person name="Blankenburg K."/>
            <person name="Forbes L."/>
            <person name="Fu Q."/>
            <person name="Gubbala S."/>
            <person name="Hirani K."/>
            <person name="Jayaseelan J.C."/>
            <person name="Lara F."/>
            <person name="Munidasa M."/>
            <person name="Palculict T."/>
            <person name="Patil S."/>
            <person name="Pu L.-L."/>
            <person name="Saada N."/>
            <person name="Tang L."/>
            <person name="Weissenberger G."/>
            <person name="Zhu Y."/>
            <person name="Hemphill L."/>
            <person name="Shang Y."/>
            <person name="Youmans B."/>
            <person name="Ayvaz T."/>
            <person name="Ross M."/>
            <person name="Santibanez J."/>
            <person name="Aqrawi P."/>
            <person name="Gross S."/>
            <person name="Joshi V."/>
            <person name="Fowler G."/>
            <person name="Nazareth L."/>
            <person name="Reid J."/>
            <person name="Worley K."/>
            <person name="Petrosino J."/>
            <person name="Highlander S."/>
            <person name="Gibbs R."/>
        </authorList>
    </citation>
    <scope>NUCLEOTIDE SEQUENCE [LARGE SCALE GENOMIC DNA]</scope>
    <source>
        <strain evidence="5 6">ATCC 51599</strain>
    </source>
</reference>
<accession>E7S0Y5</accession>
<dbReference type="Pfam" id="PF01230">
    <property type="entry name" value="HIT"/>
    <property type="match status" value="1"/>
</dbReference>
<feature type="short sequence motif" description="Histidine triad motif" evidence="2 3">
    <location>
        <begin position="112"/>
        <end position="116"/>
    </location>
</feature>